<accession>A0A9W6NRM2</accession>
<evidence type="ECO:0000313" key="2">
    <source>
        <dbReference type="Proteomes" id="UP001143480"/>
    </source>
</evidence>
<evidence type="ECO:0000313" key="1">
    <source>
        <dbReference type="EMBL" id="GLL06297.1"/>
    </source>
</evidence>
<organism evidence="1 2">
    <name type="scientific">Dactylosporangium matsuzakiense</name>
    <dbReference type="NCBI Taxonomy" id="53360"/>
    <lineage>
        <taxon>Bacteria</taxon>
        <taxon>Bacillati</taxon>
        <taxon>Actinomycetota</taxon>
        <taxon>Actinomycetes</taxon>
        <taxon>Micromonosporales</taxon>
        <taxon>Micromonosporaceae</taxon>
        <taxon>Dactylosporangium</taxon>
    </lineage>
</organism>
<sequence length="182" mass="18841">MVTGMPSSTPAGARTSLGDVLRVLRLADSVGARLWIDGGWGVDALLGAQTREHGDLDVAVEGRHLEGLLEALARDGFAAVGEDGATAWNFLLRHGEGAVVDLHVIVLDADGNGVLGPPEDGNAYPAAALAGRGTIGDRAVDCIAAEWAVRFRDAYPGDAGDRADVLALCGRFGLAVPEQYRG</sequence>
<proteinExistence type="predicted"/>
<dbReference type="AlphaFoldDB" id="A0A9W6NRM2"/>
<reference evidence="1" key="2">
    <citation type="submission" date="2023-01" db="EMBL/GenBank/DDBJ databases">
        <authorList>
            <person name="Sun Q."/>
            <person name="Evtushenko L."/>
        </authorList>
    </citation>
    <scope>NUCLEOTIDE SEQUENCE</scope>
    <source>
        <strain evidence="1">VKM Ac-1321</strain>
    </source>
</reference>
<keyword evidence="2" id="KW-1185">Reference proteome</keyword>
<dbReference type="EMBL" id="BSFP01000070">
    <property type="protein sequence ID" value="GLL06297.1"/>
    <property type="molecule type" value="Genomic_DNA"/>
</dbReference>
<name>A0A9W6NRM2_9ACTN</name>
<reference evidence="1" key="1">
    <citation type="journal article" date="2014" name="Int. J. Syst. Evol. Microbiol.">
        <title>Complete genome sequence of Corynebacterium casei LMG S-19264T (=DSM 44701T), isolated from a smear-ripened cheese.</title>
        <authorList>
            <consortium name="US DOE Joint Genome Institute (JGI-PGF)"/>
            <person name="Walter F."/>
            <person name="Albersmeier A."/>
            <person name="Kalinowski J."/>
            <person name="Ruckert C."/>
        </authorList>
    </citation>
    <scope>NUCLEOTIDE SEQUENCE</scope>
    <source>
        <strain evidence="1">VKM Ac-1321</strain>
    </source>
</reference>
<dbReference type="InterPro" id="IPR019646">
    <property type="entry name" value="Aminoglyc_AdlTrfase"/>
</dbReference>
<dbReference type="Pfam" id="PF10706">
    <property type="entry name" value="Aminoglyc_resit"/>
    <property type="match status" value="1"/>
</dbReference>
<dbReference type="Proteomes" id="UP001143480">
    <property type="component" value="Unassembled WGS sequence"/>
</dbReference>
<dbReference type="Gene3D" id="3.30.460.40">
    <property type="match status" value="1"/>
</dbReference>
<protein>
    <submittedName>
        <fullName evidence="1">Aminoglycoside nucleotidyltransferase</fullName>
    </submittedName>
</protein>
<gene>
    <name evidence="1" type="ORF">GCM10017581_080460</name>
</gene>
<comment type="caution">
    <text evidence="1">The sequence shown here is derived from an EMBL/GenBank/DDBJ whole genome shotgun (WGS) entry which is preliminary data.</text>
</comment>